<dbReference type="InterPro" id="IPR058032">
    <property type="entry name" value="CDP1-like_a_solenoid_1"/>
</dbReference>
<accession>A0A1Y1HMH5</accession>
<dbReference type="InterPro" id="IPR036869">
    <property type="entry name" value="J_dom_sf"/>
</dbReference>
<sequence>MAGSAPCACFPASFQAQWSHIATYGRTLRLDLPATALAITRPSPHLGLHNPGSRGGRWIVNASIAGTGEVCNGSANGVHSKGSEAVPVARHWQERAVSWVAQPAAPGALRDATDYCDVPLNYYQILGLRESATQDEVWHAHQCALKASLAEEGYSQLAISARKEILDAAYSVLGKDTQRREYTAHVRRSRNGVLSVPWEWVPGLLILAQQAGDATLVLSCGEQALQRTTLNPLKGDVVLAMALAQCSLARDDFEADSVCSACAHLRTALELLQQGGDLPLRPDLQAQIERTLTECGPAAILEHLAQPATPGNLTARSAAVRQSLELVQAALTHAPRGDQLGTRVGWFLAAAQESMGADEGVNGLPWEAISKAYRGGEVDTPVMLRGAMAHCALGFRNREPKMVEQCGELLGLVVDREGERASVHAEMAVVALLLGLVDTALDWLSDVTPPPPGKVPVAGSVEEALRALTEETENGNKDGVMHNLCLFTERFLHTRILASFWDTRRSSPPLSTYLEDKRVEHYWQSAAGGSPRTALLAYARATAEAIHTVVEKTKWAVQHARSKLRETASVPTPPESEPTVAEQTAAALLRDRRHVQSLATTREEKASVPDPLENEVNVVERTAAALLSDRRNGGAVRPKLPPLASPVVPPPQSEGGIAPPLPTAALPAIEIYPPERRRPRSRSPSPERPALPPVEKRLEAQRQGAQRRSRVGKKSSLRGGDMTGLAGGLLLAGVTLLVGLVGREKLFRRTPETPHVTSARPSAKAPPLVVKPPRVPLADTPPPSTSGGVIPEGVRLPDTVPPATEWKRSEPPAAIALPAMSSREAEALVRKWHAAKADALGPQHAKGRLSDVALPPLKMHWAKIAEDARRGGRYWNYKLLDVAVDSAKVWRSQRGSEEEASLEVTIEEAAELVDTRDVSDNAVYYSTYRARYSLRRVDGDWKFCEGGKTR</sequence>
<dbReference type="PANTHER" id="PTHR33925">
    <property type="entry name" value="PLASTID DIVISION PROTEIN CDP1, CHLOROPLASTIC-RELATED"/>
    <property type="match status" value="1"/>
</dbReference>
<dbReference type="SUPFAM" id="SSF46565">
    <property type="entry name" value="Chaperone J-domain"/>
    <property type="match status" value="1"/>
</dbReference>
<feature type="region of interest" description="Disordered" evidence="1">
    <location>
        <begin position="629"/>
        <end position="721"/>
    </location>
</feature>
<evidence type="ECO:0000259" key="4">
    <source>
        <dbReference type="Pfam" id="PF25515"/>
    </source>
</evidence>
<dbReference type="OMA" id="ADMAKTR"/>
<dbReference type="InterPro" id="IPR044685">
    <property type="entry name" value="CPD1-like"/>
</dbReference>
<feature type="domain" description="Plastid division protein CDP1-like 1st alpha solenoid" evidence="4">
    <location>
        <begin position="196"/>
        <end position="329"/>
    </location>
</feature>
<dbReference type="PANTHER" id="PTHR33925:SF1">
    <property type="entry name" value="PROTEIN ACCUMULATION AND REPLICATION OF CHLOROPLASTS 6, CHLOROPLASTIC"/>
    <property type="match status" value="1"/>
</dbReference>
<dbReference type="Proteomes" id="UP000054558">
    <property type="component" value="Unassembled WGS sequence"/>
</dbReference>
<evidence type="ECO:0000259" key="3">
    <source>
        <dbReference type="Pfam" id="PF23468"/>
    </source>
</evidence>
<gene>
    <name evidence="5" type="ORF">KFL_000040070</name>
</gene>
<keyword evidence="6" id="KW-1185">Reference proteome</keyword>
<dbReference type="AlphaFoldDB" id="A0A1Y1HMH5"/>
<name>A0A1Y1HMH5_KLENI</name>
<evidence type="ECO:0000313" key="5">
    <source>
        <dbReference type="EMBL" id="GAQ77806.1"/>
    </source>
</evidence>
<feature type="compositionally biased region" description="Pro residues" evidence="1">
    <location>
        <begin position="639"/>
        <end position="652"/>
    </location>
</feature>
<evidence type="ECO:0000259" key="2">
    <source>
        <dbReference type="Pfam" id="PF13355"/>
    </source>
</evidence>
<dbReference type="InterPro" id="IPR057137">
    <property type="entry name" value="CDP1-like_a_solenoid_2"/>
</dbReference>
<feature type="domain" description="Plastid division protein CDP1-like 2nd alpha solenoid" evidence="3">
    <location>
        <begin position="385"/>
        <end position="541"/>
    </location>
</feature>
<dbReference type="InterPro" id="IPR025344">
    <property type="entry name" value="CDP1-like_IMS"/>
</dbReference>
<feature type="region of interest" description="Disordered" evidence="1">
    <location>
        <begin position="751"/>
        <end position="796"/>
    </location>
</feature>
<evidence type="ECO:0000313" key="6">
    <source>
        <dbReference type="Proteomes" id="UP000054558"/>
    </source>
</evidence>
<reference evidence="5 6" key="1">
    <citation type="journal article" date="2014" name="Nat. Commun.">
        <title>Klebsormidium flaccidum genome reveals primary factors for plant terrestrial adaptation.</title>
        <authorList>
            <person name="Hori K."/>
            <person name="Maruyama F."/>
            <person name="Fujisawa T."/>
            <person name="Togashi T."/>
            <person name="Yamamoto N."/>
            <person name="Seo M."/>
            <person name="Sato S."/>
            <person name="Yamada T."/>
            <person name="Mori H."/>
            <person name="Tajima N."/>
            <person name="Moriyama T."/>
            <person name="Ikeuchi M."/>
            <person name="Watanabe M."/>
            <person name="Wada H."/>
            <person name="Kobayashi K."/>
            <person name="Saito M."/>
            <person name="Masuda T."/>
            <person name="Sasaki-Sekimoto Y."/>
            <person name="Mashiguchi K."/>
            <person name="Awai K."/>
            <person name="Shimojima M."/>
            <person name="Masuda S."/>
            <person name="Iwai M."/>
            <person name="Nobusawa T."/>
            <person name="Narise T."/>
            <person name="Kondo S."/>
            <person name="Saito H."/>
            <person name="Sato R."/>
            <person name="Murakawa M."/>
            <person name="Ihara Y."/>
            <person name="Oshima-Yamada Y."/>
            <person name="Ohtaka K."/>
            <person name="Satoh M."/>
            <person name="Sonobe K."/>
            <person name="Ishii M."/>
            <person name="Ohtani R."/>
            <person name="Kanamori-Sato M."/>
            <person name="Honoki R."/>
            <person name="Miyazaki D."/>
            <person name="Mochizuki H."/>
            <person name="Umetsu J."/>
            <person name="Higashi K."/>
            <person name="Shibata D."/>
            <person name="Kamiya Y."/>
            <person name="Sato N."/>
            <person name="Nakamura Y."/>
            <person name="Tabata S."/>
            <person name="Ida S."/>
            <person name="Kurokawa K."/>
            <person name="Ohta H."/>
        </authorList>
    </citation>
    <scope>NUCLEOTIDE SEQUENCE [LARGE SCALE GENOMIC DNA]</scope>
    <source>
        <strain evidence="5 6">NIES-2285</strain>
    </source>
</reference>
<evidence type="ECO:0000256" key="1">
    <source>
        <dbReference type="SAM" id="MobiDB-lite"/>
    </source>
</evidence>
<dbReference type="Pfam" id="PF13355">
    <property type="entry name" value="ARC6-like_IMS"/>
    <property type="match status" value="1"/>
</dbReference>
<protein>
    <submittedName>
        <fullName evidence="5">ARC6 homolog</fullName>
    </submittedName>
</protein>
<organism evidence="5 6">
    <name type="scientific">Klebsormidium nitens</name>
    <name type="common">Green alga</name>
    <name type="synonym">Ulothrix nitens</name>
    <dbReference type="NCBI Taxonomy" id="105231"/>
    <lineage>
        <taxon>Eukaryota</taxon>
        <taxon>Viridiplantae</taxon>
        <taxon>Streptophyta</taxon>
        <taxon>Klebsormidiophyceae</taxon>
        <taxon>Klebsormidiales</taxon>
        <taxon>Klebsormidiaceae</taxon>
        <taxon>Klebsormidium</taxon>
    </lineage>
</organism>
<feature type="compositionally biased region" description="Basic residues" evidence="1">
    <location>
        <begin position="705"/>
        <end position="716"/>
    </location>
</feature>
<proteinExistence type="predicted"/>
<dbReference type="STRING" id="105231.A0A1Y1HMH5"/>
<dbReference type="Pfam" id="PF23468">
    <property type="entry name" value="ARC6"/>
    <property type="match status" value="1"/>
</dbReference>
<feature type="domain" description="Plastid division protein CDP1-like IMS" evidence="2">
    <location>
        <begin position="825"/>
        <end position="943"/>
    </location>
</feature>
<dbReference type="Pfam" id="PF25515">
    <property type="entry name" value="Arm_PDR"/>
    <property type="match status" value="1"/>
</dbReference>
<dbReference type="OrthoDB" id="1708707at2759"/>
<dbReference type="EMBL" id="DF236953">
    <property type="protein sequence ID" value="GAQ77806.1"/>
    <property type="molecule type" value="Genomic_DNA"/>
</dbReference>
<feature type="compositionally biased region" description="Pro residues" evidence="1">
    <location>
        <begin position="769"/>
        <end position="784"/>
    </location>
</feature>